<dbReference type="GO" id="GO:0002755">
    <property type="term" value="P:MyD88-dependent toll-like receptor signaling pathway"/>
    <property type="evidence" value="ECO:0007669"/>
    <property type="project" value="InterPro"/>
</dbReference>
<dbReference type="Pfam" id="PF13676">
    <property type="entry name" value="TIR_2"/>
    <property type="match status" value="1"/>
</dbReference>
<accession>A0A8B8C3A7</accession>
<evidence type="ECO:0000259" key="2">
    <source>
        <dbReference type="PROSITE" id="PS50104"/>
    </source>
</evidence>
<dbReference type="KEGG" id="cvn:111115640"/>
<dbReference type="PANTHER" id="PTHR15079:SF3">
    <property type="entry name" value="MYELOID DIFFERENTIATION PRIMARY RESPONSE PROTEIN MYD88"/>
    <property type="match status" value="1"/>
</dbReference>
<keyword evidence="3" id="KW-1185">Reference proteome</keyword>
<dbReference type="RefSeq" id="XP_022310172.1">
    <property type="nucleotide sequence ID" value="XM_022454464.1"/>
</dbReference>
<protein>
    <submittedName>
        <fullName evidence="4">Myeloid differentiation primary response protein MyD88-like</fullName>
    </submittedName>
</protein>
<feature type="region of interest" description="Disordered" evidence="1">
    <location>
        <begin position="139"/>
        <end position="161"/>
    </location>
</feature>
<dbReference type="InterPro" id="IPR000157">
    <property type="entry name" value="TIR_dom"/>
</dbReference>
<dbReference type="AlphaFoldDB" id="A0A8B8C3A7"/>
<dbReference type="InterPro" id="IPR017281">
    <property type="entry name" value="Myelin_different_resp_MyD88"/>
</dbReference>
<reference evidence="4" key="2">
    <citation type="submission" date="2025-08" db="UniProtKB">
        <authorList>
            <consortium name="RefSeq"/>
        </authorList>
    </citation>
    <scope>IDENTIFICATION</scope>
    <source>
        <tissue evidence="4">Whole sample</tissue>
    </source>
</reference>
<dbReference type="GO" id="GO:0070976">
    <property type="term" value="F:TIR domain binding"/>
    <property type="evidence" value="ECO:0007669"/>
    <property type="project" value="InterPro"/>
</dbReference>
<dbReference type="PROSITE" id="PS50104">
    <property type="entry name" value="TIR"/>
    <property type="match status" value="1"/>
</dbReference>
<gene>
    <name evidence="4" type="primary">LOC111115640</name>
</gene>
<reference evidence="3" key="1">
    <citation type="submission" date="2024-06" db="UniProtKB">
        <authorList>
            <consortium name="RefSeq"/>
        </authorList>
    </citation>
    <scope>NUCLEOTIDE SEQUENCE [LARGE SCALE GENOMIC DNA]</scope>
</reference>
<dbReference type="SUPFAM" id="SSF52200">
    <property type="entry name" value="Toll/Interleukin receptor TIR domain"/>
    <property type="match status" value="1"/>
</dbReference>
<sequence length="161" mass="18735">MKNDIDYDAFVICNAEGTDLDFVNRLVDTLQAPPYKLKLCAPWRESACFNQNVREFIQYRCRKCMVVLSSNFYKSEEAVSQLQFAHSLSPGYKEKQILPICLERCEVPKYLRLVSKVDFYSTRSGGFQWEQLYRSLSSSPHVPEQNEQKDNFPDIVKSSQI</sequence>
<organism evidence="3 4">
    <name type="scientific">Crassostrea virginica</name>
    <name type="common">Eastern oyster</name>
    <dbReference type="NCBI Taxonomy" id="6565"/>
    <lineage>
        <taxon>Eukaryota</taxon>
        <taxon>Metazoa</taxon>
        <taxon>Spiralia</taxon>
        <taxon>Lophotrochozoa</taxon>
        <taxon>Mollusca</taxon>
        <taxon>Bivalvia</taxon>
        <taxon>Autobranchia</taxon>
        <taxon>Pteriomorphia</taxon>
        <taxon>Ostreida</taxon>
        <taxon>Ostreoidea</taxon>
        <taxon>Ostreidae</taxon>
        <taxon>Crassostrea</taxon>
    </lineage>
</organism>
<dbReference type="GO" id="GO:0043123">
    <property type="term" value="P:positive regulation of canonical NF-kappaB signal transduction"/>
    <property type="evidence" value="ECO:0007669"/>
    <property type="project" value="InterPro"/>
</dbReference>
<feature type="domain" description="TIR" evidence="2">
    <location>
        <begin position="5"/>
        <end position="160"/>
    </location>
</feature>
<dbReference type="InterPro" id="IPR035897">
    <property type="entry name" value="Toll_tir_struct_dom_sf"/>
</dbReference>
<evidence type="ECO:0000313" key="4">
    <source>
        <dbReference type="RefSeq" id="XP_022310172.1"/>
    </source>
</evidence>
<name>A0A8B8C3A7_CRAVI</name>
<dbReference type="GeneID" id="111115640"/>
<evidence type="ECO:0000313" key="3">
    <source>
        <dbReference type="Proteomes" id="UP000694844"/>
    </source>
</evidence>
<dbReference type="Gene3D" id="3.40.50.10140">
    <property type="entry name" value="Toll/interleukin-1 receptor homology (TIR) domain"/>
    <property type="match status" value="1"/>
</dbReference>
<dbReference type="PANTHER" id="PTHR15079">
    <property type="entry name" value="MYD88"/>
    <property type="match status" value="1"/>
</dbReference>
<dbReference type="OrthoDB" id="10037120at2759"/>
<proteinExistence type="predicted"/>
<dbReference type="Proteomes" id="UP000694844">
    <property type="component" value="Chromosome 1"/>
</dbReference>
<evidence type="ECO:0000256" key="1">
    <source>
        <dbReference type="SAM" id="MobiDB-lite"/>
    </source>
</evidence>